<feature type="compositionally biased region" description="Low complexity" evidence="1">
    <location>
        <begin position="708"/>
        <end position="724"/>
    </location>
</feature>
<dbReference type="Proteomes" id="UP000800200">
    <property type="component" value="Unassembled WGS sequence"/>
</dbReference>
<dbReference type="PANTHER" id="PTHR15992:SF5">
    <property type="entry name" value="HOLLIDAY JUNCTION RECOGNITION PROTEIN"/>
    <property type="match status" value="1"/>
</dbReference>
<dbReference type="Pfam" id="PF10384">
    <property type="entry name" value="Scm3"/>
    <property type="match status" value="1"/>
</dbReference>
<feature type="compositionally biased region" description="Acidic residues" evidence="1">
    <location>
        <begin position="119"/>
        <end position="133"/>
    </location>
</feature>
<protein>
    <submittedName>
        <fullName evidence="2">Uncharacterized protein</fullName>
    </submittedName>
</protein>
<feature type="region of interest" description="Disordered" evidence="1">
    <location>
        <begin position="444"/>
        <end position="475"/>
    </location>
</feature>
<name>A0A6A6E775_9PEZI</name>
<feature type="region of interest" description="Disordered" evidence="1">
    <location>
        <begin position="246"/>
        <end position="335"/>
    </location>
</feature>
<dbReference type="OrthoDB" id="2420608at2759"/>
<feature type="compositionally biased region" description="Basic and acidic residues" evidence="1">
    <location>
        <begin position="739"/>
        <end position="750"/>
    </location>
</feature>
<feature type="compositionally biased region" description="Polar residues" evidence="1">
    <location>
        <begin position="655"/>
        <end position="665"/>
    </location>
</feature>
<evidence type="ECO:0000313" key="2">
    <source>
        <dbReference type="EMBL" id="KAF2187797.1"/>
    </source>
</evidence>
<dbReference type="Gene3D" id="1.10.20.10">
    <property type="entry name" value="Histone, subunit A"/>
    <property type="match status" value="1"/>
</dbReference>
<dbReference type="GO" id="GO:0042393">
    <property type="term" value="F:histone binding"/>
    <property type="evidence" value="ECO:0007669"/>
    <property type="project" value="InterPro"/>
</dbReference>
<dbReference type="AlphaFoldDB" id="A0A6A6E775"/>
<reference evidence="2" key="1">
    <citation type="journal article" date="2020" name="Stud. Mycol.">
        <title>101 Dothideomycetes genomes: a test case for predicting lifestyles and emergence of pathogens.</title>
        <authorList>
            <person name="Haridas S."/>
            <person name="Albert R."/>
            <person name="Binder M."/>
            <person name="Bloem J."/>
            <person name="Labutti K."/>
            <person name="Salamov A."/>
            <person name="Andreopoulos B."/>
            <person name="Baker S."/>
            <person name="Barry K."/>
            <person name="Bills G."/>
            <person name="Bluhm B."/>
            <person name="Cannon C."/>
            <person name="Castanera R."/>
            <person name="Culley D."/>
            <person name="Daum C."/>
            <person name="Ezra D."/>
            <person name="Gonzalez J."/>
            <person name="Henrissat B."/>
            <person name="Kuo A."/>
            <person name="Liang C."/>
            <person name="Lipzen A."/>
            <person name="Lutzoni F."/>
            <person name="Magnuson J."/>
            <person name="Mondo S."/>
            <person name="Nolan M."/>
            <person name="Ohm R."/>
            <person name="Pangilinan J."/>
            <person name="Park H.-J."/>
            <person name="Ramirez L."/>
            <person name="Alfaro M."/>
            <person name="Sun H."/>
            <person name="Tritt A."/>
            <person name="Yoshinaga Y."/>
            <person name="Zwiers L.-H."/>
            <person name="Turgeon B."/>
            <person name="Goodwin S."/>
            <person name="Spatafora J."/>
            <person name="Crous P."/>
            <person name="Grigoriev I."/>
        </authorList>
    </citation>
    <scope>NUCLEOTIDE SEQUENCE</scope>
    <source>
        <strain evidence="2">CBS 207.26</strain>
    </source>
</reference>
<feature type="region of interest" description="Disordered" evidence="1">
    <location>
        <begin position="90"/>
        <end position="151"/>
    </location>
</feature>
<feature type="compositionally biased region" description="Polar residues" evidence="1">
    <location>
        <begin position="261"/>
        <end position="275"/>
    </location>
</feature>
<organism evidence="2 3">
    <name type="scientific">Zopfia rhizophila CBS 207.26</name>
    <dbReference type="NCBI Taxonomy" id="1314779"/>
    <lineage>
        <taxon>Eukaryota</taxon>
        <taxon>Fungi</taxon>
        <taxon>Dikarya</taxon>
        <taxon>Ascomycota</taxon>
        <taxon>Pezizomycotina</taxon>
        <taxon>Dothideomycetes</taxon>
        <taxon>Dothideomycetes incertae sedis</taxon>
        <taxon>Zopfiaceae</taxon>
        <taxon>Zopfia</taxon>
    </lineage>
</organism>
<proteinExistence type="predicted"/>
<dbReference type="GO" id="GO:0005634">
    <property type="term" value="C:nucleus"/>
    <property type="evidence" value="ECO:0007669"/>
    <property type="project" value="InterPro"/>
</dbReference>
<dbReference type="InterPro" id="IPR018465">
    <property type="entry name" value="Scm3/HJURP"/>
</dbReference>
<feature type="compositionally biased region" description="Basic residues" evidence="1">
    <location>
        <begin position="567"/>
        <end position="577"/>
    </location>
</feature>
<evidence type="ECO:0000256" key="1">
    <source>
        <dbReference type="SAM" id="MobiDB-lite"/>
    </source>
</evidence>
<feature type="region of interest" description="Disordered" evidence="1">
    <location>
        <begin position="538"/>
        <end position="587"/>
    </location>
</feature>
<dbReference type="InterPro" id="IPR009072">
    <property type="entry name" value="Histone-fold"/>
</dbReference>
<gene>
    <name evidence="2" type="ORF">K469DRAFT_749003</name>
</gene>
<sequence length="795" mass="88877">MTIMDPHTKPPRILKSVEVDETNPDFMRRQQGNHLLLKSRFEAIFAKFENMPEEDQDEIDLETGKVVVDRGHLRSMQDDGRRGRVMQFLGHLSDEKEQYEEYEDDGDDRDELAPTEPSEASEPEDRDPVEETQAEAHNTAMSNIPPPTEMMNIPLQNREQTEVANSINSAQMTMQIAQLAQPIATMQPDTAAFAQLGQNIWGALAQFMGQYSGGVPGAVPPVAPGTVNTVTPPVVPRNVSGVTPVTNSTWYAPPIPEWTPRSVTAQSSPTSNSTAQRKRQPSPIRSIWAPQIKRKKQNAKADEPPDETLAAQRRETDLSTDDDVDRPSHHRRKYHFSAEDEEYIIKQKKEHKLSWKQIIESREAWKDWPQSAICRYYYKHLKDRGILNLEGRREESPLLRDANEEIEEQVEDQADTGEAIETSIASMRLPKKPARTRLRTAITKTASSPTRPRQLPTPSTLDHLNSTDSQTSTTRNYAPQLEELAVPNIPDDDDMEISHMQSEELRENGPAVAHDTVASSIPPDEILPSVETVNHVSEEVGDENTNPMATPDAQEPQFVKPQTPTRGKLKPVSKKTSRSALTSAQKQRDQLDLFMVDSDDDDLNLVTAFPSDKGGGITVSDVKSYACDICAKRFKNEGGVEHHHKLAPTCKAKSNPGQLSNQNDPDSLDESDDLAPPSSTMHTPRKANHAPIPSNPDQTDEVEIKQEPSTPLTLLSTSSLYTTPKSAPQPTLSSSATKSDLKVRAIEKNKWLKNAKAQWARSGRRGTPRPEEGRRRRSLQILIQKRDEESDDELA</sequence>
<feature type="region of interest" description="Disordered" evidence="1">
    <location>
        <begin position="648"/>
        <end position="795"/>
    </location>
</feature>
<dbReference type="PANTHER" id="PTHR15992">
    <property type="entry name" value="HOLLIDAY JUNCTION RECOGNITION PROTEIN"/>
    <property type="match status" value="1"/>
</dbReference>
<dbReference type="EMBL" id="ML994626">
    <property type="protein sequence ID" value="KAF2187797.1"/>
    <property type="molecule type" value="Genomic_DNA"/>
</dbReference>
<keyword evidence="3" id="KW-1185">Reference proteome</keyword>
<feature type="compositionally biased region" description="Acidic residues" evidence="1">
    <location>
        <begin position="97"/>
        <end position="110"/>
    </location>
</feature>
<evidence type="ECO:0000313" key="3">
    <source>
        <dbReference type="Proteomes" id="UP000800200"/>
    </source>
</evidence>
<accession>A0A6A6E775</accession>
<feature type="compositionally biased region" description="Polar residues" evidence="1">
    <location>
        <begin position="725"/>
        <end position="738"/>
    </location>
</feature>
<dbReference type="GO" id="GO:0046982">
    <property type="term" value="F:protein heterodimerization activity"/>
    <property type="evidence" value="ECO:0007669"/>
    <property type="project" value="InterPro"/>
</dbReference>